<keyword evidence="3" id="KW-1185">Reference proteome</keyword>
<protein>
    <recommendedName>
        <fullName evidence="1">SnoaL-like domain-containing protein</fullName>
    </recommendedName>
</protein>
<dbReference type="SUPFAM" id="SSF54427">
    <property type="entry name" value="NTF2-like"/>
    <property type="match status" value="1"/>
</dbReference>
<dbReference type="AlphaFoldDB" id="A0A427YBA9"/>
<feature type="domain" description="SnoaL-like" evidence="1">
    <location>
        <begin position="30"/>
        <end position="164"/>
    </location>
</feature>
<sequence length="265" mass="30304">MTITNESTNGKATRVPTDDVVTQLVNRILRLEDERAIDKLMAHRAYLHSAGRHDIEVEQLWSKRSDIIFEPEDWGGWTGHEAMQQNYVKGNPFPPTTKGLMIEHTLTTGIIEIADDRQTAKGVWISPGHETFPMGDTMRPHWSWGRYAVDFVREDGGWRIWHLHVLTTFRTPYDKSWVESSLQRPEYLPTEGEAMPGMSGPDRPVSYNQPYSVNHQPQYQPVPPEPYSTWTETFSCVDVHDHSITHAGRQAGLVPPFRSDGRTTL</sequence>
<gene>
    <name evidence="2" type="ORF">EHS24_000883</name>
</gene>
<proteinExistence type="predicted"/>
<dbReference type="Pfam" id="PF13577">
    <property type="entry name" value="SnoaL_4"/>
    <property type="match status" value="1"/>
</dbReference>
<dbReference type="GeneID" id="39585426"/>
<dbReference type="InterPro" id="IPR037401">
    <property type="entry name" value="SnoaL-like"/>
</dbReference>
<dbReference type="InterPro" id="IPR032710">
    <property type="entry name" value="NTF2-like_dom_sf"/>
</dbReference>
<evidence type="ECO:0000313" key="3">
    <source>
        <dbReference type="Proteomes" id="UP000279236"/>
    </source>
</evidence>
<dbReference type="EMBL" id="RSCE01000001">
    <property type="protein sequence ID" value="RSH88345.1"/>
    <property type="molecule type" value="Genomic_DNA"/>
</dbReference>
<evidence type="ECO:0000259" key="1">
    <source>
        <dbReference type="Pfam" id="PF13577"/>
    </source>
</evidence>
<dbReference type="RefSeq" id="XP_028480553.1">
    <property type="nucleotide sequence ID" value="XM_028616696.1"/>
</dbReference>
<dbReference type="Gene3D" id="3.10.450.50">
    <property type="match status" value="1"/>
</dbReference>
<name>A0A427YBA9_9TREE</name>
<organism evidence="2 3">
    <name type="scientific">Apiotrichum porosum</name>
    <dbReference type="NCBI Taxonomy" id="105984"/>
    <lineage>
        <taxon>Eukaryota</taxon>
        <taxon>Fungi</taxon>
        <taxon>Dikarya</taxon>
        <taxon>Basidiomycota</taxon>
        <taxon>Agaricomycotina</taxon>
        <taxon>Tremellomycetes</taxon>
        <taxon>Trichosporonales</taxon>
        <taxon>Trichosporonaceae</taxon>
        <taxon>Apiotrichum</taxon>
    </lineage>
</organism>
<evidence type="ECO:0000313" key="2">
    <source>
        <dbReference type="EMBL" id="RSH88345.1"/>
    </source>
</evidence>
<dbReference type="Proteomes" id="UP000279236">
    <property type="component" value="Unassembled WGS sequence"/>
</dbReference>
<dbReference type="STRING" id="105984.A0A427YBA9"/>
<comment type="caution">
    <text evidence="2">The sequence shown here is derived from an EMBL/GenBank/DDBJ whole genome shotgun (WGS) entry which is preliminary data.</text>
</comment>
<dbReference type="OrthoDB" id="100006at2759"/>
<accession>A0A427YBA9</accession>
<reference evidence="2 3" key="1">
    <citation type="submission" date="2018-11" db="EMBL/GenBank/DDBJ databases">
        <title>Genome sequence of Apiotrichum porosum DSM 27194.</title>
        <authorList>
            <person name="Aliyu H."/>
            <person name="Gorte O."/>
            <person name="Ochsenreither K."/>
        </authorList>
    </citation>
    <scope>NUCLEOTIDE SEQUENCE [LARGE SCALE GENOMIC DNA]</scope>
    <source>
        <strain evidence="2 3">DSM 27194</strain>
    </source>
</reference>